<dbReference type="InterPro" id="IPR000415">
    <property type="entry name" value="Nitroreductase-like"/>
</dbReference>
<feature type="domain" description="Nitroreductase" evidence="4">
    <location>
        <begin position="34"/>
        <end position="202"/>
    </location>
</feature>
<dbReference type="EMBL" id="JACCFW010000001">
    <property type="protein sequence ID" value="NYJ75092.1"/>
    <property type="molecule type" value="Genomic_DNA"/>
</dbReference>
<evidence type="ECO:0000313" key="5">
    <source>
        <dbReference type="EMBL" id="NYJ75092.1"/>
    </source>
</evidence>
<evidence type="ECO:0000259" key="4">
    <source>
        <dbReference type="Pfam" id="PF00881"/>
    </source>
</evidence>
<dbReference type="Gene3D" id="3.40.109.10">
    <property type="entry name" value="NADH Oxidase"/>
    <property type="match status" value="1"/>
</dbReference>
<dbReference type="AlphaFoldDB" id="A0A853DCM1"/>
<evidence type="ECO:0000256" key="1">
    <source>
        <dbReference type="ARBA" id="ARBA00007118"/>
    </source>
</evidence>
<protein>
    <submittedName>
        <fullName evidence="5">Nitroreductase</fullName>
    </submittedName>
</protein>
<dbReference type="Pfam" id="PF00881">
    <property type="entry name" value="Nitroreductase"/>
    <property type="match status" value="1"/>
</dbReference>
<keyword evidence="6" id="KW-1185">Reference proteome</keyword>
<name>A0A853DCM1_9MICO</name>
<dbReference type="PANTHER" id="PTHR43673:SF10">
    <property type="entry name" value="NADH DEHYDROGENASE_NAD(P)H NITROREDUCTASE XCC3605-RELATED"/>
    <property type="match status" value="1"/>
</dbReference>
<dbReference type="GO" id="GO:0016491">
    <property type="term" value="F:oxidoreductase activity"/>
    <property type="evidence" value="ECO:0007669"/>
    <property type="project" value="UniProtKB-KW"/>
</dbReference>
<accession>A0A853DCM1</accession>
<evidence type="ECO:0000256" key="3">
    <source>
        <dbReference type="SAM" id="MobiDB-lite"/>
    </source>
</evidence>
<evidence type="ECO:0000313" key="6">
    <source>
        <dbReference type="Proteomes" id="UP000571817"/>
    </source>
</evidence>
<dbReference type="RefSeq" id="WP_246305914.1">
    <property type="nucleotide sequence ID" value="NZ_JACCFW010000001.1"/>
</dbReference>
<dbReference type="Proteomes" id="UP000571817">
    <property type="component" value="Unassembled WGS sequence"/>
</dbReference>
<evidence type="ECO:0000256" key="2">
    <source>
        <dbReference type="ARBA" id="ARBA00023002"/>
    </source>
</evidence>
<dbReference type="InterPro" id="IPR029479">
    <property type="entry name" value="Nitroreductase"/>
</dbReference>
<comment type="similarity">
    <text evidence="1">Belongs to the nitroreductase family.</text>
</comment>
<comment type="caution">
    <text evidence="5">The sequence shown here is derived from an EMBL/GenBank/DDBJ whole genome shotgun (WGS) entry which is preliminary data.</text>
</comment>
<sequence length="234" mass="25558">MIDDSNVGNDGHRSDAMSGMGQAPLDPFELLTTTRAVRKRLDLTRPVPLELIKECLTIALQGPSGSNRQHWQWILVTDPAQKAAIGDLYWRAVQDYAASEGFAGNLAADDADRSRVQQRVGDSVLHLGKVMRDVPAMLIPCIDTGGPLPDGNQAGIWGSVLPAAWSFMLAARARGLGTAWTTLHLEYEREAAQILELPNGVHQALLTPIAYFTGTTFKPAPRQPIDEVLHIDCW</sequence>
<keyword evidence="2" id="KW-0560">Oxidoreductase</keyword>
<dbReference type="PANTHER" id="PTHR43673">
    <property type="entry name" value="NAD(P)H NITROREDUCTASE YDGI-RELATED"/>
    <property type="match status" value="1"/>
</dbReference>
<gene>
    <name evidence="5" type="ORF">HNR15_002055</name>
</gene>
<organism evidence="5 6">
    <name type="scientific">Allobranchiibius huperziae</name>
    <dbReference type="NCBI Taxonomy" id="1874116"/>
    <lineage>
        <taxon>Bacteria</taxon>
        <taxon>Bacillati</taxon>
        <taxon>Actinomycetota</taxon>
        <taxon>Actinomycetes</taxon>
        <taxon>Micrococcales</taxon>
        <taxon>Dermacoccaceae</taxon>
        <taxon>Allobranchiibius</taxon>
    </lineage>
</organism>
<feature type="region of interest" description="Disordered" evidence="3">
    <location>
        <begin position="1"/>
        <end position="21"/>
    </location>
</feature>
<dbReference type="SUPFAM" id="SSF55469">
    <property type="entry name" value="FMN-dependent nitroreductase-like"/>
    <property type="match status" value="1"/>
</dbReference>
<reference evidence="5 6" key="1">
    <citation type="submission" date="2020-07" db="EMBL/GenBank/DDBJ databases">
        <title>Sequencing the genomes of 1000 actinobacteria strains.</title>
        <authorList>
            <person name="Klenk H.-P."/>
        </authorList>
    </citation>
    <scope>NUCLEOTIDE SEQUENCE [LARGE SCALE GENOMIC DNA]</scope>
    <source>
        <strain evidence="5 6">DSM 29531</strain>
    </source>
</reference>
<proteinExistence type="inferred from homology"/>
<dbReference type="CDD" id="cd02062">
    <property type="entry name" value="Nitro_FMN_reductase"/>
    <property type="match status" value="1"/>
</dbReference>